<accession>A0ABQ0JK11</accession>
<name>A0ABQ0JK11_9VIBR</name>
<gene>
    <name evidence="1" type="ORF">JCM19239_2428</name>
</gene>
<proteinExistence type="predicted"/>
<comment type="caution">
    <text evidence="1">The sequence shown here is derived from an EMBL/GenBank/DDBJ whole genome shotgun (WGS) entry which is preliminary data.</text>
</comment>
<evidence type="ECO:0000313" key="1">
    <source>
        <dbReference type="EMBL" id="GAL29093.1"/>
    </source>
</evidence>
<dbReference type="Proteomes" id="UP000029223">
    <property type="component" value="Unassembled WGS sequence"/>
</dbReference>
<dbReference type="EMBL" id="BBMS01000056">
    <property type="protein sequence ID" value="GAL29093.1"/>
    <property type="molecule type" value="Genomic_DNA"/>
</dbReference>
<reference evidence="2" key="1">
    <citation type="submission" date="2014-09" db="EMBL/GenBank/DDBJ databases">
        <title>Vibrio variabilis JCM 19239. (C206) whole genome shotgun sequence.</title>
        <authorList>
            <person name="Sawabe T."/>
            <person name="Meirelles P."/>
            <person name="Nakanishi M."/>
            <person name="Sayaka M."/>
            <person name="Hattori M."/>
            <person name="Ohkuma M."/>
        </authorList>
    </citation>
    <scope>NUCLEOTIDE SEQUENCE [LARGE SCALE GENOMIC DNA]</scope>
    <source>
        <strain evidence="2">JCM 19239</strain>
    </source>
</reference>
<sequence length="45" mass="4680">MLTAGAVSNISGNILLVVSDTELHPASTIAEVNHTTRFSINIANS</sequence>
<evidence type="ECO:0000313" key="2">
    <source>
        <dbReference type="Proteomes" id="UP000029223"/>
    </source>
</evidence>
<protein>
    <submittedName>
        <fullName evidence="1">Uncharacterized protein</fullName>
    </submittedName>
</protein>
<organism evidence="1 2">
    <name type="scientific">Vibrio variabilis</name>
    <dbReference type="NCBI Taxonomy" id="990271"/>
    <lineage>
        <taxon>Bacteria</taxon>
        <taxon>Pseudomonadati</taxon>
        <taxon>Pseudomonadota</taxon>
        <taxon>Gammaproteobacteria</taxon>
        <taxon>Vibrionales</taxon>
        <taxon>Vibrionaceae</taxon>
        <taxon>Vibrio</taxon>
    </lineage>
</organism>
<keyword evidence="2" id="KW-1185">Reference proteome</keyword>
<reference evidence="2" key="2">
    <citation type="submission" date="2014-09" db="EMBL/GenBank/DDBJ databases">
        <authorList>
            <consortium name="NBRP consortium"/>
            <person name="Sawabe T."/>
            <person name="Meirelles P."/>
            <person name="Nakanishi M."/>
            <person name="Sayaka M."/>
            <person name="Hattori M."/>
            <person name="Ohkuma M."/>
        </authorList>
    </citation>
    <scope>NUCLEOTIDE SEQUENCE [LARGE SCALE GENOMIC DNA]</scope>
    <source>
        <strain evidence="2">JCM 19239</strain>
    </source>
</reference>